<accession>W7DX05</accession>
<dbReference type="InterPro" id="IPR013449">
    <property type="entry name" value="Rhamnulokinase"/>
</dbReference>
<evidence type="ECO:0000256" key="4">
    <source>
        <dbReference type="ARBA" id="ARBA00022777"/>
    </source>
</evidence>
<dbReference type="NCBIfam" id="TIGR02627">
    <property type="entry name" value="rhamnulo_kin"/>
    <property type="match status" value="1"/>
</dbReference>
<dbReference type="GO" id="GO:0005524">
    <property type="term" value="F:ATP binding"/>
    <property type="evidence" value="ECO:0007669"/>
    <property type="project" value="UniProtKB-KW"/>
</dbReference>
<dbReference type="InterPro" id="IPR018485">
    <property type="entry name" value="FGGY_C"/>
</dbReference>
<name>W7DX05_9LIST</name>
<evidence type="ECO:0000256" key="6">
    <source>
        <dbReference type="ARBA" id="ARBA00023157"/>
    </source>
</evidence>
<feature type="binding site" evidence="8">
    <location>
        <position position="305"/>
    </location>
    <ligand>
        <name>ATP</name>
        <dbReference type="ChEBI" id="CHEBI:30616"/>
    </ligand>
</feature>
<dbReference type="SUPFAM" id="SSF53067">
    <property type="entry name" value="Actin-like ATPase domain"/>
    <property type="match status" value="2"/>
</dbReference>
<feature type="binding site" evidence="8">
    <location>
        <position position="82"/>
    </location>
    <ligand>
        <name>substrate</name>
    </ligand>
</feature>
<keyword evidence="2 8" id="KW-0808">Transferase</keyword>
<dbReference type="Pfam" id="PF02782">
    <property type="entry name" value="FGGY_C"/>
    <property type="match status" value="1"/>
</dbReference>
<sequence>MIDVKHYVAVDIGASSGRLILGEIVQEKLVLREVHRFKNGFTFREGHDRWEIDKLMREIFTGLEKLKQEGISECTLGIDTWGVDYVLISKEGTKLADPISYRDKRTEDKITELTSLYPKDFIYKKTGIQFLELNTLYQLYAEDKNLIKQAEKILLIPDYIGYILTGNMVAETTNSSTTQMLNLREQLFDTDLLAHLNIDPCKFAKLTDAGTPLGHLLPKWYAEFDLPQCEVITVATHDTASAVVGTPLSGENPAFLSSGTWSLLGMELQAPITSERAFQENYTNEWGAYGTYRFLKNIMGLWIVQEIARLTEYELTFAEMANEANRYPYFTSIIDVNDARFNNPRNMILEIQNYCQENGQPVPETIGELTNCVYSSLAICYRDALQTLAEITGAKPTSLYVVGGGSQVAILNQLTADLTGITVYAGPSEATATGNLCVQMITKGVLKNITDAREIVRSSFDIKKYVPETSDLILGGKTNE</sequence>
<feature type="active site" description="Proton acceptor" evidence="8">
    <location>
        <position position="238"/>
    </location>
</feature>
<comment type="catalytic activity">
    <reaction evidence="8">
        <text>L-rhamnulose + ATP = L-rhamnulose 1-phosphate + ADP + H(+)</text>
        <dbReference type="Rhea" id="RHEA:20117"/>
        <dbReference type="ChEBI" id="CHEBI:15378"/>
        <dbReference type="ChEBI" id="CHEBI:17897"/>
        <dbReference type="ChEBI" id="CHEBI:30616"/>
        <dbReference type="ChEBI" id="CHEBI:58313"/>
        <dbReference type="ChEBI" id="CHEBI:456216"/>
        <dbReference type="EC" id="2.7.1.5"/>
    </reaction>
</comment>
<evidence type="ECO:0000313" key="13">
    <source>
        <dbReference type="Proteomes" id="UP000019241"/>
    </source>
</evidence>
<dbReference type="GO" id="GO:0019301">
    <property type="term" value="P:rhamnose catabolic process"/>
    <property type="evidence" value="ECO:0007669"/>
    <property type="project" value="UniProtKB-UniRule"/>
</dbReference>
<dbReference type="PANTHER" id="PTHR10196:SF93">
    <property type="entry name" value="L-RHAMNULOKINASE"/>
    <property type="match status" value="1"/>
</dbReference>
<dbReference type="HAMAP" id="MF_01535">
    <property type="entry name" value="Rhamnulokinase"/>
    <property type="match status" value="1"/>
</dbReference>
<keyword evidence="6 8" id="KW-1015">Disulfide bond</keyword>
<dbReference type="UniPathway" id="UPA00541">
    <property type="reaction ID" value="UER00602"/>
</dbReference>
<evidence type="ECO:0000259" key="10">
    <source>
        <dbReference type="Pfam" id="PF00370"/>
    </source>
</evidence>
<feature type="binding site" evidence="8">
    <location>
        <position position="297"/>
    </location>
    <ligand>
        <name>substrate</name>
    </ligand>
</feature>
<evidence type="ECO:0000256" key="2">
    <source>
        <dbReference type="ARBA" id="ARBA00022679"/>
    </source>
</evidence>
<dbReference type="Gene3D" id="3.30.420.40">
    <property type="match status" value="2"/>
</dbReference>
<feature type="domain" description="Carbohydrate kinase FGGY C-terminal" evidence="11">
    <location>
        <begin position="255"/>
        <end position="441"/>
    </location>
</feature>
<dbReference type="CDD" id="cd07771">
    <property type="entry name" value="ASKHA_NBD_FGGY_RhaB-like"/>
    <property type="match status" value="1"/>
</dbReference>
<feature type="domain" description="Carbohydrate kinase FGGY N-terminal" evidence="10">
    <location>
        <begin position="7"/>
        <end position="245"/>
    </location>
</feature>
<dbReference type="Proteomes" id="UP000019241">
    <property type="component" value="Unassembled WGS sequence"/>
</dbReference>
<feature type="binding site" evidence="8">
    <location>
        <position position="404"/>
    </location>
    <ligand>
        <name>ATP</name>
        <dbReference type="ChEBI" id="CHEBI:30616"/>
    </ligand>
</feature>
<evidence type="ECO:0000256" key="7">
    <source>
        <dbReference type="ARBA" id="ARBA00023308"/>
    </source>
</evidence>
<dbReference type="PATRIC" id="fig|1265822.4.peg.2380"/>
<feature type="binding site" evidence="8">
    <location>
        <position position="260"/>
    </location>
    <ligand>
        <name>ATP</name>
        <dbReference type="ChEBI" id="CHEBI:30616"/>
    </ligand>
</feature>
<reference evidence="12 13" key="1">
    <citation type="submission" date="2012-12" db="EMBL/GenBank/DDBJ databases">
        <title>Novel taxa of Listeriaceae from agricultural environments in the United States.</title>
        <authorList>
            <person name="den Bakker H.C."/>
            <person name="Allred A."/>
            <person name="Warchocki S."/>
            <person name="Wright E.M."/>
            <person name="Burrell A."/>
            <person name="Nightingale K.K."/>
            <person name="Kephart D."/>
            <person name="Wiedmann M."/>
        </authorList>
    </citation>
    <scope>NUCLEOTIDE SEQUENCE [LARGE SCALE GENOMIC DNA]</scope>
    <source>
        <strain evidence="12 13">FSL S10-1203</strain>
    </source>
</reference>
<comment type="function">
    <text evidence="8">Involved in the catabolism of L-rhamnose (6-deoxy-L-mannose). Catalyzes the transfer of the gamma-phosphate group from ATP to the 1-hydroxyl group of L-rhamnulose to yield L-rhamnulose 1-phosphate.</text>
</comment>
<dbReference type="FunFam" id="3.30.420.40:FF:000064">
    <property type="entry name" value="Rhamnulokinase"/>
    <property type="match status" value="1"/>
</dbReference>
<keyword evidence="3 8" id="KW-0547">Nucleotide-binding</keyword>
<dbReference type="InterPro" id="IPR018484">
    <property type="entry name" value="FGGY_N"/>
</dbReference>
<comment type="cofactor">
    <cofactor evidence="8">
        <name>Mg(2+)</name>
        <dbReference type="ChEBI" id="CHEBI:18420"/>
    </cofactor>
</comment>
<proteinExistence type="inferred from homology"/>
<keyword evidence="8" id="KW-0460">Magnesium</keyword>
<evidence type="ECO:0000313" key="12">
    <source>
        <dbReference type="EMBL" id="EUJ52940.1"/>
    </source>
</evidence>
<evidence type="ECO:0000259" key="11">
    <source>
        <dbReference type="Pfam" id="PF02782"/>
    </source>
</evidence>
<evidence type="ECO:0000256" key="9">
    <source>
        <dbReference type="NCBIfam" id="TIGR02627"/>
    </source>
</evidence>
<evidence type="ECO:0000256" key="3">
    <source>
        <dbReference type="ARBA" id="ARBA00022741"/>
    </source>
</evidence>
<dbReference type="InterPro" id="IPR043129">
    <property type="entry name" value="ATPase_NBD"/>
</dbReference>
<organism evidence="12 13">
    <name type="scientific">Listeria fleischmannii FSL S10-1203</name>
    <dbReference type="NCBI Taxonomy" id="1265822"/>
    <lineage>
        <taxon>Bacteria</taxon>
        <taxon>Bacillati</taxon>
        <taxon>Bacillota</taxon>
        <taxon>Bacilli</taxon>
        <taxon>Bacillales</taxon>
        <taxon>Listeriaceae</taxon>
        <taxon>Listeria</taxon>
    </lineage>
</organism>
<comment type="caution">
    <text evidence="8">Lacks conserved residue(s) required for the propagation of feature annotation.</text>
</comment>
<dbReference type="EC" id="2.7.1.5" evidence="8 9"/>
<protein>
    <recommendedName>
        <fullName evidence="8 9">Rhamnulokinase</fullName>
        <shortName evidence="8">RhaB</shortName>
        <ecNumber evidence="8 9">2.7.1.5</ecNumber>
    </recommendedName>
    <alternativeName>
        <fullName evidence="8">ATP:L-rhamnulose phosphotransferase</fullName>
    </alternativeName>
    <alternativeName>
        <fullName evidence="8">L-rhamnulose 1-kinase</fullName>
    </alternativeName>
    <alternativeName>
        <fullName evidence="8">Rhamnulose kinase</fullName>
    </alternativeName>
</protein>
<feature type="binding site" evidence="8">
    <location>
        <begin position="237"/>
        <end position="239"/>
    </location>
    <ligand>
        <name>substrate</name>
    </ligand>
</feature>
<gene>
    <name evidence="8" type="primary">rhaB</name>
    <name evidence="12" type="ORF">MCOL2_11742</name>
</gene>
<evidence type="ECO:0000256" key="5">
    <source>
        <dbReference type="ARBA" id="ARBA00022840"/>
    </source>
</evidence>
<dbReference type="GO" id="GO:0008993">
    <property type="term" value="F:rhamnulokinase activity"/>
    <property type="evidence" value="ECO:0007669"/>
    <property type="project" value="UniProtKB-UniRule"/>
</dbReference>
<dbReference type="PANTHER" id="PTHR10196">
    <property type="entry name" value="SUGAR KINASE"/>
    <property type="match status" value="1"/>
</dbReference>
<keyword evidence="7 8" id="KW-0684">Rhamnose metabolism</keyword>
<dbReference type="Pfam" id="PF00370">
    <property type="entry name" value="FGGY_N"/>
    <property type="match status" value="1"/>
</dbReference>
<comment type="similarity">
    <text evidence="1">Belongs to the FGGY kinase family.</text>
</comment>
<dbReference type="GO" id="GO:0004370">
    <property type="term" value="F:glycerol kinase activity"/>
    <property type="evidence" value="ECO:0007669"/>
    <property type="project" value="TreeGrafter"/>
</dbReference>
<feature type="binding site" evidence="8">
    <location>
        <begin position="14"/>
        <end position="18"/>
    </location>
    <ligand>
        <name>ATP</name>
        <dbReference type="ChEBI" id="CHEBI:30616"/>
    </ligand>
</feature>
<keyword evidence="4 8" id="KW-0418">Kinase</keyword>
<keyword evidence="5 8" id="KW-0067">ATP-binding</keyword>
<comment type="caution">
    <text evidence="12">The sequence shown here is derived from an EMBL/GenBank/DDBJ whole genome shotgun (WGS) entry which is preliminary data.</text>
</comment>
<evidence type="ECO:0000256" key="8">
    <source>
        <dbReference type="HAMAP-Rule" id="MF_01535"/>
    </source>
</evidence>
<comment type="similarity">
    <text evidence="8">Belongs to the rhamnulokinase family.</text>
</comment>
<dbReference type="GO" id="GO:0005829">
    <property type="term" value="C:cytosol"/>
    <property type="evidence" value="ECO:0007669"/>
    <property type="project" value="TreeGrafter"/>
</dbReference>
<dbReference type="EMBL" id="AODM01000040">
    <property type="protein sequence ID" value="EUJ52940.1"/>
    <property type="molecule type" value="Genomic_DNA"/>
</dbReference>
<evidence type="ECO:0000256" key="1">
    <source>
        <dbReference type="ARBA" id="ARBA00009156"/>
    </source>
</evidence>
<comment type="pathway">
    <text evidence="8">Carbohydrate degradation; L-rhamnose degradation; glycerone phosphate from L-rhamnose: step 2/3.</text>
</comment>
<dbReference type="AlphaFoldDB" id="W7DX05"/>
<feature type="disulfide bond" evidence="8">
    <location>
        <begin position="355"/>
        <end position="372"/>
    </location>
</feature>
<dbReference type="GO" id="GO:0006071">
    <property type="term" value="P:glycerol metabolic process"/>
    <property type="evidence" value="ECO:0007669"/>
    <property type="project" value="TreeGrafter"/>
</dbReference>